<evidence type="ECO:0000256" key="1">
    <source>
        <dbReference type="ARBA" id="ARBA00005446"/>
    </source>
</evidence>
<evidence type="ECO:0000256" key="6">
    <source>
        <dbReference type="ARBA" id="ARBA00023242"/>
    </source>
</evidence>
<comment type="similarity">
    <text evidence="1">Belongs to the helicase family. RecQ subfamily.</text>
</comment>
<sequence>MPISPPAGSPPPLSRPQTPVPPPCPYPGNEASYTLLQNTRRQATAAHGYSSETTRNLIIDTLKAKYGVPPHCWQVDVSEAFHLRLDVSLIAGTGAGKTWTFLGMLAADTTGEKLLIVVCPLNELQRDQVKRFKRAGYPAAAVNSDTWSKELREDLINRKFRAIFTSPEMLLEHHGLSALIRTPSFTENVLGIAVDEAHTITLWGAEFRKQFAELERLRACLPLHIPILATSATMTPAILKDVHEKLRIRPEKNFHLNLGNDRPNITQIVVRINSPNDFSALDFVLDEVLASGDPKDLLRTLVFVKTRDLARNVWEHLNSKLPAHLRSCIDFLHAGRHNRAKRRVMRRFRAGEIRLLVATEAAGLGLDIGDIVRVVQYLVPGDLNEWIQHHGRAGRGGQPAIAIMLVEATAFQLIKKRKRRRKKGQKGLPASVGDAGGANEASSDEDEDGGNSANGEDDSTSNEPNGRPTSDQQGADKGHDAASAPASPVTPRKRPLELEEPSDVPLHSTRNNDSGSEDEGDDGDPDEDEDDTGGDHELPADIDDTEELANGALAPVNLDAGDDDDKEFRTAMRARRSVPVL</sequence>
<name>A0A9P3LG15_9APHY</name>
<feature type="compositionally biased region" description="Basic residues" evidence="9">
    <location>
        <begin position="572"/>
        <end position="581"/>
    </location>
</feature>
<dbReference type="Pfam" id="PF00270">
    <property type="entry name" value="DEAD"/>
    <property type="match status" value="1"/>
</dbReference>
<proteinExistence type="inferred from homology"/>
<evidence type="ECO:0000256" key="9">
    <source>
        <dbReference type="SAM" id="MobiDB-lite"/>
    </source>
</evidence>
<dbReference type="PANTHER" id="PTHR13710">
    <property type="entry name" value="DNA HELICASE RECQ FAMILY MEMBER"/>
    <property type="match status" value="1"/>
</dbReference>
<evidence type="ECO:0000256" key="8">
    <source>
        <dbReference type="ARBA" id="ARBA00034808"/>
    </source>
</evidence>
<keyword evidence="6" id="KW-0539">Nucleus</keyword>
<dbReference type="GO" id="GO:0043138">
    <property type="term" value="F:3'-5' DNA helicase activity"/>
    <property type="evidence" value="ECO:0007669"/>
    <property type="project" value="UniProtKB-EC"/>
</dbReference>
<dbReference type="GO" id="GO:0000724">
    <property type="term" value="P:double-strand break repair via homologous recombination"/>
    <property type="evidence" value="ECO:0007669"/>
    <property type="project" value="TreeGrafter"/>
</dbReference>
<reference evidence="12 13" key="1">
    <citation type="submission" date="2021-08" db="EMBL/GenBank/DDBJ databases">
        <title>Draft Genome Sequence of Phanerochaete sordida strain YK-624.</title>
        <authorList>
            <person name="Mori T."/>
            <person name="Dohra H."/>
            <person name="Suzuki T."/>
            <person name="Kawagishi H."/>
            <person name="Hirai H."/>
        </authorList>
    </citation>
    <scope>NUCLEOTIDE SEQUENCE [LARGE SCALE GENOMIC DNA]</scope>
    <source>
        <strain evidence="12 13">YK-624</strain>
    </source>
</reference>
<evidence type="ECO:0000259" key="11">
    <source>
        <dbReference type="PROSITE" id="PS51194"/>
    </source>
</evidence>
<feature type="compositionally biased region" description="Acidic residues" evidence="9">
    <location>
        <begin position="515"/>
        <end position="532"/>
    </location>
</feature>
<dbReference type="PROSITE" id="PS51194">
    <property type="entry name" value="HELICASE_CTER"/>
    <property type="match status" value="1"/>
</dbReference>
<evidence type="ECO:0000256" key="3">
    <source>
        <dbReference type="ARBA" id="ARBA00022840"/>
    </source>
</evidence>
<feature type="compositionally biased region" description="Pro residues" evidence="9">
    <location>
        <begin position="1"/>
        <end position="26"/>
    </location>
</feature>
<keyword evidence="12" id="KW-0378">Hydrolase</keyword>
<dbReference type="GO" id="GO:0003677">
    <property type="term" value="F:DNA binding"/>
    <property type="evidence" value="ECO:0007669"/>
    <property type="project" value="UniProtKB-KW"/>
</dbReference>
<comment type="caution">
    <text evidence="12">The sequence shown here is derived from an EMBL/GenBank/DDBJ whole genome shotgun (WGS) entry which is preliminary data.</text>
</comment>
<keyword evidence="13" id="KW-1185">Reference proteome</keyword>
<dbReference type="Proteomes" id="UP000703269">
    <property type="component" value="Unassembled WGS sequence"/>
</dbReference>
<evidence type="ECO:0000259" key="10">
    <source>
        <dbReference type="PROSITE" id="PS51192"/>
    </source>
</evidence>
<dbReference type="GO" id="GO:0005694">
    <property type="term" value="C:chromosome"/>
    <property type="evidence" value="ECO:0007669"/>
    <property type="project" value="TreeGrafter"/>
</dbReference>
<feature type="compositionally biased region" description="Basic residues" evidence="9">
    <location>
        <begin position="416"/>
        <end position="425"/>
    </location>
</feature>
<evidence type="ECO:0000256" key="5">
    <source>
        <dbReference type="ARBA" id="ARBA00023235"/>
    </source>
</evidence>
<gene>
    <name evidence="12" type="ORF">PsYK624_087620</name>
</gene>
<dbReference type="PROSITE" id="PS51192">
    <property type="entry name" value="HELICASE_ATP_BIND_1"/>
    <property type="match status" value="1"/>
</dbReference>
<feature type="compositionally biased region" description="Polar residues" evidence="9">
    <location>
        <begin position="461"/>
        <end position="473"/>
    </location>
</feature>
<feature type="region of interest" description="Disordered" evidence="9">
    <location>
        <begin position="1"/>
        <end position="28"/>
    </location>
</feature>
<dbReference type="InterPro" id="IPR001650">
    <property type="entry name" value="Helicase_C-like"/>
</dbReference>
<dbReference type="GO" id="GO:0016787">
    <property type="term" value="F:hydrolase activity"/>
    <property type="evidence" value="ECO:0007669"/>
    <property type="project" value="UniProtKB-KW"/>
</dbReference>
<dbReference type="EMBL" id="BPQB01000027">
    <property type="protein sequence ID" value="GJE92607.1"/>
    <property type="molecule type" value="Genomic_DNA"/>
</dbReference>
<keyword evidence="4" id="KW-0238">DNA-binding</keyword>
<protein>
    <recommendedName>
        <fullName evidence="8">DNA 3'-5' helicase</fullName>
        <ecNumber evidence="8">5.6.2.4</ecNumber>
    </recommendedName>
</protein>
<feature type="domain" description="Helicase ATP-binding" evidence="10">
    <location>
        <begin position="78"/>
        <end position="252"/>
    </location>
</feature>
<dbReference type="GO" id="GO:0005634">
    <property type="term" value="C:nucleus"/>
    <property type="evidence" value="ECO:0007669"/>
    <property type="project" value="TreeGrafter"/>
</dbReference>
<keyword evidence="3" id="KW-0067">ATP-binding</keyword>
<dbReference type="GO" id="GO:0005737">
    <property type="term" value="C:cytoplasm"/>
    <property type="evidence" value="ECO:0007669"/>
    <property type="project" value="TreeGrafter"/>
</dbReference>
<dbReference type="SUPFAM" id="SSF52540">
    <property type="entry name" value="P-loop containing nucleoside triphosphate hydrolases"/>
    <property type="match status" value="1"/>
</dbReference>
<keyword evidence="2" id="KW-0547">Nucleotide-binding</keyword>
<evidence type="ECO:0000256" key="7">
    <source>
        <dbReference type="ARBA" id="ARBA00034617"/>
    </source>
</evidence>
<dbReference type="PANTHER" id="PTHR13710:SF153">
    <property type="entry name" value="RECQ-LIKE DNA HELICASE BLM"/>
    <property type="match status" value="1"/>
</dbReference>
<dbReference type="GO" id="GO:0005524">
    <property type="term" value="F:ATP binding"/>
    <property type="evidence" value="ECO:0007669"/>
    <property type="project" value="UniProtKB-KW"/>
</dbReference>
<dbReference type="SMART" id="SM00487">
    <property type="entry name" value="DEXDc"/>
    <property type="match status" value="1"/>
</dbReference>
<dbReference type="InterPro" id="IPR014001">
    <property type="entry name" value="Helicase_ATP-bd"/>
</dbReference>
<feature type="domain" description="Helicase C-terminal" evidence="11">
    <location>
        <begin position="280"/>
        <end position="436"/>
    </location>
</feature>
<organism evidence="12 13">
    <name type="scientific">Phanerochaete sordida</name>
    <dbReference type="NCBI Taxonomy" id="48140"/>
    <lineage>
        <taxon>Eukaryota</taxon>
        <taxon>Fungi</taxon>
        <taxon>Dikarya</taxon>
        <taxon>Basidiomycota</taxon>
        <taxon>Agaricomycotina</taxon>
        <taxon>Agaricomycetes</taxon>
        <taxon>Polyporales</taxon>
        <taxon>Phanerochaetaceae</taxon>
        <taxon>Phanerochaete</taxon>
    </lineage>
</organism>
<dbReference type="GO" id="GO:0009378">
    <property type="term" value="F:four-way junction helicase activity"/>
    <property type="evidence" value="ECO:0007669"/>
    <property type="project" value="TreeGrafter"/>
</dbReference>
<dbReference type="Gene3D" id="3.40.50.300">
    <property type="entry name" value="P-loop containing nucleotide triphosphate hydrolases"/>
    <property type="match status" value="2"/>
</dbReference>
<dbReference type="Pfam" id="PF00271">
    <property type="entry name" value="Helicase_C"/>
    <property type="match status" value="1"/>
</dbReference>
<evidence type="ECO:0000256" key="4">
    <source>
        <dbReference type="ARBA" id="ARBA00023125"/>
    </source>
</evidence>
<dbReference type="EC" id="5.6.2.4" evidence="8"/>
<feature type="region of interest" description="Disordered" evidence="9">
    <location>
        <begin position="416"/>
        <end position="581"/>
    </location>
</feature>
<dbReference type="OrthoDB" id="2499463at2759"/>
<evidence type="ECO:0000256" key="2">
    <source>
        <dbReference type="ARBA" id="ARBA00022741"/>
    </source>
</evidence>
<keyword evidence="5" id="KW-0413">Isomerase</keyword>
<evidence type="ECO:0000313" key="13">
    <source>
        <dbReference type="Proteomes" id="UP000703269"/>
    </source>
</evidence>
<feature type="compositionally biased region" description="Acidic residues" evidence="9">
    <location>
        <begin position="442"/>
        <end position="460"/>
    </location>
</feature>
<dbReference type="AlphaFoldDB" id="A0A9P3LG15"/>
<dbReference type="SMART" id="SM00490">
    <property type="entry name" value="HELICc"/>
    <property type="match status" value="1"/>
</dbReference>
<evidence type="ECO:0000313" key="12">
    <source>
        <dbReference type="EMBL" id="GJE92607.1"/>
    </source>
</evidence>
<dbReference type="InterPro" id="IPR011545">
    <property type="entry name" value="DEAD/DEAH_box_helicase_dom"/>
</dbReference>
<comment type="catalytic activity">
    <reaction evidence="7">
        <text>Couples ATP hydrolysis with the unwinding of duplex DNA by translocating in the 3'-5' direction.</text>
        <dbReference type="EC" id="5.6.2.4"/>
    </reaction>
</comment>
<accession>A0A9P3LG15</accession>
<dbReference type="InterPro" id="IPR027417">
    <property type="entry name" value="P-loop_NTPase"/>
</dbReference>